<name>A0AAN8BRE8_9TELE</name>
<dbReference type="EMBL" id="JAULUE010002057">
    <property type="protein sequence ID" value="KAK5889308.1"/>
    <property type="molecule type" value="Genomic_DNA"/>
</dbReference>
<evidence type="ECO:0000313" key="2">
    <source>
        <dbReference type="EMBL" id="KAK5889308.1"/>
    </source>
</evidence>
<gene>
    <name evidence="2" type="ORF">CesoFtcFv8_015323</name>
</gene>
<proteinExistence type="predicted"/>
<comment type="caution">
    <text evidence="2">The sequence shown here is derived from an EMBL/GenBank/DDBJ whole genome shotgun (WGS) entry which is preliminary data.</text>
</comment>
<evidence type="ECO:0000313" key="3">
    <source>
        <dbReference type="Proteomes" id="UP001335648"/>
    </source>
</evidence>
<protein>
    <submittedName>
        <fullName evidence="2">Uncharacterized protein</fullName>
    </submittedName>
</protein>
<organism evidence="2 3">
    <name type="scientific">Champsocephalus esox</name>
    <name type="common">pike icefish</name>
    <dbReference type="NCBI Taxonomy" id="159716"/>
    <lineage>
        <taxon>Eukaryota</taxon>
        <taxon>Metazoa</taxon>
        <taxon>Chordata</taxon>
        <taxon>Craniata</taxon>
        <taxon>Vertebrata</taxon>
        <taxon>Euteleostomi</taxon>
        <taxon>Actinopterygii</taxon>
        <taxon>Neopterygii</taxon>
        <taxon>Teleostei</taxon>
        <taxon>Neoteleostei</taxon>
        <taxon>Acanthomorphata</taxon>
        <taxon>Eupercaria</taxon>
        <taxon>Perciformes</taxon>
        <taxon>Notothenioidei</taxon>
        <taxon>Channichthyidae</taxon>
        <taxon>Champsocephalus</taxon>
    </lineage>
</organism>
<keyword evidence="3" id="KW-1185">Reference proteome</keyword>
<accession>A0AAN8BRE8</accession>
<sequence length="67" mass="7336">MAQTGDAWGGFTPGQKTDATKSMCFLPSPDSPSPDDKPQIISKSFKGSYDDLDIPFIDDDEEYPTCE</sequence>
<dbReference type="Proteomes" id="UP001335648">
    <property type="component" value="Unassembled WGS sequence"/>
</dbReference>
<dbReference type="AlphaFoldDB" id="A0AAN8BRE8"/>
<reference evidence="2 3" key="1">
    <citation type="journal article" date="2023" name="Mol. Biol. Evol.">
        <title>Genomics of Secondarily Temperate Adaptation in the Only Non-Antarctic Icefish.</title>
        <authorList>
            <person name="Rivera-Colon A.G."/>
            <person name="Rayamajhi N."/>
            <person name="Minhas B.F."/>
            <person name="Madrigal G."/>
            <person name="Bilyk K.T."/>
            <person name="Yoon V."/>
            <person name="Hune M."/>
            <person name="Gregory S."/>
            <person name="Cheng C.H.C."/>
            <person name="Catchen J.M."/>
        </authorList>
    </citation>
    <scope>NUCLEOTIDE SEQUENCE [LARGE SCALE GENOMIC DNA]</scope>
    <source>
        <strain evidence="2">JC2023a</strain>
    </source>
</reference>
<feature type="region of interest" description="Disordered" evidence="1">
    <location>
        <begin position="1"/>
        <end position="43"/>
    </location>
</feature>
<evidence type="ECO:0000256" key="1">
    <source>
        <dbReference type="SAM" id="MobiDB-lite"/>
    </source>
</evidence>